<dbReference type="RefSeq" id="WP_152432540.1">
    <property type="nucleotide sequence ID" value="NZ_CBCSDK010000009.1"/>
</dbReference>
<proteinExistence type="predicted"/>
<dbReference type="Pfam" id="PF21527">
    <property type="entry name" value="Stv"/>
    <property type="match status" value="1"/>
</dbReference>
<dbReference type="OrthoDB" id="7063299at2"/>
<protein>
    <recommendedName>
        <fullName evidence="1">Putative adhesin Stv domain-containing protein</fullName>
    </recommendedName>
</protein>
<evidence type="ECO:0000313" key="3">
    <source>
        <dbReference type="Proteomes" id="UP000326936"/>
    </source>
</evidence>
<sequence length="364" mass="41211">MTLINSTTIRTKFNMKVTSAQIDKFDRLSDIKRARNLLPKEAKEYENIFEAMSAYKGNNKQKLQRIETTLTKKKNAEIAENKRQKINSFVYKYWGGEVQVVNSSTECIAGKAAIWESSKQKDTFGVHIPNKGKYRASSLQDVRTVFAKYGIDSRISNGDGIRVNGTNLPPKEIKRLETLYKVSVLPIRIKGKEIAYLFRTADHQTKPNQKVLISAHGSARGEQIIFEKPDNLELDFASTTNNILVSNTLAFAKKLNQGKVAFEEDSQIYNSSHCEATDYRLTGGIATKPEDVARFIDKTIHFKKEQSFDFVLLNREAKGIHFSDLIQALKDSSGPQAPNQLVCHFCRPKDESAGKFDVKKNYKN</sequence>
<dbReference type="Proteomes" id="UP000326936">
    <property type="component" value="Plasmid pTHAF100_a"/>
</dbReference>
<dbReference type="EMBL" id="CP045351">
    <property type="protein sequence ID" value="QFT28555.1"/>
    <property type="molecule type" value="Genomic_DNA"/>
</dbReference>
<evidence type="ECO:0000259" key="1">
    <source>
        <dbReference type="Pfam" id="PF21527"/>
    </source>
</evidence>
<dbReference type="AlphaFoldDB" id="A0A5P9CQM1"/>
<keyword evidence="2" id="KW-0614">Plasmid</keyword>
<evidence type="ECO:0000313" key="2">
    <source>
        <dbReference type="EMBL" id="QFT28555.1"/>
    </source>
</evidence>
<dbReference type="KEGG" id="vaq:FIV01_19335"/>
<accession>A0A5P9CQM1</accession>
<reference evidence="2 3" key="1">
    <citation type="submission" date="2019-10" db="EMBL/GenBank/DDBJ databases">
        <title>Complete genome sequence of Vibrio sp. strain THAF100, isolated from non-filtered water from the water column of tank 6 of a marine aquarium containing stony-coral fragments. Water maintained at 26 degree C.</title>
        <authorList>
            <person name="Ruckert C."/>
            <person name="Franco A."/>
            <person name="Kalinowski J."/>
            <person name="Glaeser S."/>
        </authorList>
    </citation>
    <scope>NUCLEOTIDE SEQUENCE [LARGE SCALE GENOMIC DNA]</scope>
    <source>
        <strain evidence="2 3">THAF100</strain>
        <plasmid evidence="3">pthaf100_a</plasmid>
    </source>
</reference>
<feature type="domain" description="Putative adhesin Stv" evidence="1">
    <location>
        <begin position="211"/>
        <end position="347"/>
    </location>
</feature>
<geneLocation type="plasmid" evidence="3">
    <name>pthaf100_a</name>
</geneLocation>
<gene>
    <name evidence="2" type="ORF">FIV01_19335</name>
</gene>
<dbReference type="InterPro" id="IPR049002">
    <property type="entry name" value="Stv"/>
</dbReference>
<organism evidence="2 3">
    <name type="scientific">Vibrio aquimaris</name>
    <dbReference type="NCBI Taxonomy" id="2587862"/>
    <lineage>
        <taxon>Bacteria</taxon>
        <taxon>Pseudomonadati</taxon>
        <taxon>Pseudomonadota</taxon>
        <taxon>Gammaproteobacteria</taxon>
        <taxon>Vibrionales</taxon>
        <taxon>Vibrionaceae</taxon>
        <taxon>Vibrio</taxon>
    </lineage>
</organism>
<keyword evidence="3" id="KW-1185">Reference proteome</keyword>
<name>A0A5P9CQM1_9VIBR</name>